<proteinExistence type="predicted"/>
<feature type="domain" description="GP-PDE" evidence="2">
    <location>
        <begin position="191"/>
        <end position="537"/>
    </location>
</feature>
<dbReference type="Pfam" id="PF03009">
    <property type="entry name" value="GDPD"/>
    <property type="match status" value="1"/>
</dbReference>
<dbReference type="InterPro" id="IPR051578">
    <property type="entry name" value="GDPD"/>
</dbReference>
<accession>A0A5K3EMV4</accession>
<reference evidence="3" key="1">
    <citation type="submission" date="2019-11" db="UniProtKB">
        <authorList>
            <consortium name="WormBaseParasite"/>
        </authorList>
    </citation>
    <scope>IDENTIFICATION</scope>
</reference>
<evidence type="ECO:0000313" key="3">
    <source>
        <dbReference type="WBParaSite" id="MCU_001792-RA"/>
    </source>
</evidence>
<dbReference type="PANTHER" id="PTHR22958">
    <property type="entry name" value="GLYCEROPHOSPHORYL DIESTER PHOSPHODIESTERASE"/>
    <property type="match status" value="1"/>
</dbReference>
<keyword evidence="1" id="KW-0378">Hydrolase</keyword>
<dbReference type="AlphaFoldDB" id="A0A5K3EMV4"/>
<evidence type="ECO:0000259" key="2">
    <source>
        <dbReference type="PROSITE" id="PS51704"/>
    </source>
</evidence>
<dbReference type="PANTHER" id="PTHR22958:SF1">
    <property type="entry name" value="GLYCEROPHOSPHOCHOLINE PHOSPHODIESTERASE GPCPD1"/>
    <property type="match status" value="1"/>
</dbReference>
<dbReference type="PROSITE" id="PS51704">
    <property type="entry name" value="GP_PDE"/>
    <property type="match status" value="1"/>
</dbReference>
<dbReference type="WBParaSite" id="MCU_001792-RA">
    <property type="protein sequence ID" value="MCU_001792-RA"/>
    <property type="gene ID" value="MCU_001792"/>
</dbReference>
<protein>
    <submittedName>
        <fullName evidence="3">Glycerophosphocholine phosphodiesterase</fullName>
    </submittedName>
</protein>
<dbReference type="Gene3D" id="3.20.20.190">
    <property type="entry name" value="Phosphatidylinositol (PI) phosphodiesterase"/>
    <property type="match status" value="1"/>
</dbReference>
<sequence length="537" mass="59346">FRSRKVPAIISTVLSAGSQAFIVYFCGLRSQQYRYLQVKSIYANTKPVPLEKSACLLRLGPSHDATWRLEGEALKERWVSMETKDAITGLLCRCSSETPIFRWLVEVNLAQDPSNASTGTVVGFECLTTVAAESNSKTVKLGYDGGELDVYHMVINPTLSEDLGYCHNPRGPAQKFPLRPVSPEPVDPSSLLCVGHRGLGAEHDSVPAEERWPENTLLAFKKAAEIGIPMVELDVIPIRDSTDHVLFHNFNLITKKCDQTRPCGCPKYEVDVFHASGVCNKNMQNLIPRFSLSELKDLKWGAHKKTCESAVREDDVEYAEPEGKTLTLQRHSKLAEYAPLFSELLTTVPTKLALDVELKYPQDTPYMAFRLINEHGETEKSLAEFGHPSKYFYSINKFADNVIRSLQELGGGREVVLGSFNTELCLALRLKQSKYPVLFLSRSGMLTGGSEPQHTLDPRHLNAFAVAEWANLVGLDGVVIRGESIQEGGAELAKLLADYGLACIAYGDVASTPEFRSYAASLGITGICIDNVIKNAW</sequence>
<name>A0A5K3EMV4_MESCO</name>
<organism evidence="3">
    <name type="scientific">Mesocestoides corti</name>
    <name type="common">Flatworm</name>
    <dbReference type="NCBI Taxonomy" id="53468"/>
    <lineage>
        <taxon>Eukaryota</taxon>
        <taxon>Metazoa</taxon>
        <taxon>Spiralia</taxon>
        <taxon>Lophotrochozoa</taxon>
        <taxon>Platyhelminthes</taxon>
        <taxon>Cestoda</taxon>
        <taxon>Eucestoda</taxon>
        <taxon>Cyclophyllidea</taxon>
        <taxon>Mesocestoididae</taxon>
        <taxon>Mesocestoides</taxon>
    </lineage>
</organism>
<dbReference type="GO" id="GO:0008081">
    <property type="term" value="F:phosphoric diester hydrolase activity"/>
    <property type="evidence" value="ECO:0007669"/>
    <property type="project" value="InterPro"/>
</dbReference>
<dbReference type="InterPro" id="IPR030395">
    <property type="entry name" value="GP_PDE_dom"/>
</dbReference>
<dbReference type="SUPFAM" id="SSF51695">
    <property type="entry name" value="PLC-like phosphodiesterases"/>
    <property type="match status" value="1"/>
</dbReference>
<dbReference type="InterPro" id="IPR017946">
    <property type="entry name" value="PLC-like_Pdiesterase_TIM-brl"/>
</dbReference>
<evidence type="ECO:0000256" key="1">
    <source>
        <dbReference type="ARBA" id="ARBA00022801"/>
    </source>
</evidence>
<dbReference type="GO" id="GO:0046475">
    <property type="term" value="P:glycerophospholipid catabolic process"/>
    <property type="evidence" value="ECO:0007669"/>
    <property type="project" value="TreeGrafter"/>
</dbReference>